<feature type="transmembrane region" description="Helical" evidence="6">
    <location>
        <begin position="21"/>
        <end position="40"/>
    </location>
</feature>
<dbReference type="InterPro" id="IPR047817">
    <property type="entry name" value="ABC2_TM_bact-type"/>
</dbReference>
<evidence type="ECO:0000256" key="5">
    <source>
        <dbReference type="ARBA" id="ARBA00023251"/>
    </source>
</evidence>
<evidence type="ECO:0000313" key="9">
    <source>
        <dbReference type="Proteomes" id="UP000198280"/>
    </source>
</evidence>
<sequence length="253" mass="27054">MSAYTALTRANYRAAVRDKTTVFFTFAFPLLFLIVFGLIFQGQTVKDDGPPYINYIAPGVLSWGVGNAAMFGVAFTLMHWRRDDILRLIWRTPASLTSVLASRYAIAVGVGLAQAALFIGVALLPGFGLRLASGWPLVLPVLVLGITTFMALGLVVGSLADTPEAVAAIANCIMVPMAFLSGSFFPADLMPPWVRDLSLALPLRYFNDGVLGTLSETHHGSAADYALSCAGLIGFAALFALVAAKTFRWSNRG</sequence>
<dbReference type="RefSeq" id="WP_089228048.1">
    <property type="nucleotide sequence ID" value="NZ_FZOF01000028.1"/>
</dbReference>
<dbReference type="GO" id="GO:0140359">
    <property type="term" value="F:ABC-type transporter activity"/>
    <property type="evidence" value="ECO:0007669"/>
    <property type="project" value="InterPro"/>
</dbReference>
<feature type="transmembrane region" description="Helical" evidence="6">
    <location>
        <begin position="166"/>
        <end position="185"/>
    </location>
</feature>
<protein>
    <recommendedName>
        <fullName evidence="6">Transport permease protein</fullName>
    </recommendedName>
</protein>
<evidence type="ECO:0000256" key="3">
    <source>
        <dbReference type="ARBA" id="ARBA00022989"/>
    </source>
</evidence>
<dbReference type="PANTHER" id="PTHR43229">
    <property type="entry name" value="NODULATION PROTEIN J"/>
    <property type="match status" value="1"/>
</dbReference>
<feature type="transmembrane region" description="Helical" evidence="6">
    <location>
        <begin position="225"/>
        <end position="244"/>
    </location>
</feature>
<dbReference type="InterPro" id="IPR013525">
    <property type="entry name" value="ABC2_TM"/>
</dbReference>
<evidence type="ECO:0000313" key="8">
    <source>
        <dbReference type="EMBL" id="SNT46486.1"/>
    </source>
</evidence>
<keyword evidence="6" id="KW-1003">Cell membrane</keyword>
<evidence type="ECO:0000256" key="4">
    <source>
        <dbReference type="ARBA" id="ARBA00023136"/>
    </source>
</evidence>
<feature type="transmembrane region" description="Helical" evidence="6">
    <location>
        <begin position="101"/>
        <end position="125"/>
    </location>
</feature>
<keyword evidence="6" id="KW-0813">Transport</keyword>
<dbReference type="PIRSF" id="PIRSF006648">
    <property type="entry name" value="DrrB"/>
    <property type="match status" value="1"/>
</dbReference>
<feature type="transmembrane region" description="Helical" evidence="6">
    <location>
        <begin position="60"/>
        <end position="80"/>
    </location>
</feature>
<dbReference type="InterPro" id="IPR051784">
    <property type="entry name" value="Nod_factor_ABC_transporter"/>
</dbReference>
<gene>
    <name evidence="8" type="ORF">SAMN05216252_12823</name>
</gene>
<proteinExistence type="inferred from homology"/>
<keyword evidence="5" id="KW-0046">Antibiotic resistance</keyword>
<dbReference type="Proteomes" id="UP000198280">
    <property type="component" value="Unassembled WGS sequence"/>
</dbReference>
<dbReference type="GO" id="GO:0043190">
    <property type="term" value="C:ATP-binding cassette (ABC) transporter complex"/>
    <property type="evidence" value="ECO:0007669"/>
    <property type="project" value="InterPro"/>
</dbReference>
<keyword evidence="3 6" id="KW-1133">Transmembrane helix</keyword>
<evidence type="ECO:0000256" key="6">
    <source>
        <dbReference type="RuleBase" id="RU361157"/>
    </source>
</evidence>
<feature type="domain" description="ABC transmembrane type-2" evidence="7">
    <location>
        <begin position="20"/>
        <end position="250"/>
    </location>
</feature>
<dbReference type="EMBL" id="FZOF01000028">
    <property type="protein sequence ID" value="SNT46486.1"/>
    <property type="molecule type" value="Genomic_DNA"/>
</dbReference>
<keyword evidence="4 6" id="KW-0472">Membrane</keyword>
<keyword evidence="2 6" id="KW-0812">Transmembrane</keyword>
<feature type="transmembrane region" description="Helical" evidence="6">
    <location>
        <begin position="137"/>
        <end position="159"/>
    </location>
</feature>
<dbReference type="GO" id="GO:0046677">
    <property type="term" value="P:response to antibiotic"/>
    <property type="evidence" value="ECO:0007669"/>
    <property type="project" value="UniProtKB-KW"/>
</dbReference>
<evidence type="ECO:0000259" key="7">
    <source>
        <dbReference type="PROSITE" id="PS51012"/>
    </source>
</evidence>
<keyword evidence="9" id="KW-1185">Reference proteome</keyword>
<reference evidence="8 9" key="1">
    <citation type="submission" date="2017-06" db="EMBL/GenBank/DDBJ databases">
        <authorList>
            <person name="Kim H.J."/>
            <person name="Triplett B.A."/>
        </authorList>
    </citation>
    <scope>NUCLEOTIDE SEQUENCE [LARGE SCALE GENOMIC DNA]</scope>
    <source>
        <strain evidence="8 9">CGMCC 4.1858</strain>
    </source>
</reference>
<dbReference type="PRINTS" id="PR00164">
    <property type="entry name" value="ABC2TRNSPORT"/>
</dbReference>
<evidence type="ECO:0000256" key="1">
    <source>
        <dbReference type="ARBA" id="ARBA00004141"/>
    </source>
</evidence>
<evidence type="ECO:0000256" key="2">
    <source>
        <dbReference type="ARBA" id="ARBA00022692"/>
    </source>
</evidence>
<dbReference type="Pfam" id="PF01061">
    <property type="entry name" value="ABC2_membrane"/>
    <property type="match status" value="1"/>
</dbReference>
<dbReference type="OrthoDB" id="9778589at2"/>
<dbReference type="PANTHER" id="PTHR43229:SF2">
    <property type="entry name" value="NODULATION PROTEIN J"/>
    <property type="match status" value="1"/>
</dbReference>
<dbReference type="PROSITE" id="PS51012">
    <property type="entry name" value="ABC_TM2"/>
    <property type="match status" value="1"/>
</dbReference>
<dbReference type="AlphaFoldDB" id="A0A239MUQ9"/>
<name>A0A239MUQ9_9ACTN</name>
<accession>A0A239MUQ9</accession>
<comment type="similarity">
    <text evidence="6">Belongs to the ABC-2 integral membrane protein family.</text>
</comment>
<organism evidence="8 9">
    <name type="scientific">Actinacidiphila glaucinigra</name>
    <dbReference type="NCBI Taxonomy" id="235986"/>
    <lineage>
        <taxon>Bacteria</taxon>
        <taxon>Bacillati</taxon>
        <taxon>Actinomycetota</taxon>
        <taxon>Actinomycetes</taxon>
        <taxon>Kitasatosporales</taxon>
        <taxon>Streptomycetaceae</taxon>
        <taxon>Actinacidiphila</taxon>
    </lineage>
</organism>
<dbReference type="InterPro" id="IPR000412">
    <property type="entry name" value="ABC_2_transport"/>
</dbReference>
<comment type="subcellular location">
    <subcellularLocation>
        <location evidence="6">Cell membrane</location>
        <topology evidence="6">Multi-pass membrane protein</topology>
    </subcellularLocation>
    <subcellularLocation>
        <location evidence="1">Membrane</location>
        <topology evidence="1">Multi-pass membrane protein</topology>
    </subcellularLocation>
</comment>